<protein>
    <recommendedName>
        <fullName evidence="2">STAS domain-containing protein</fullName>
    </recommendedName>
</protein>
<accession>A0A0W8FWZ0</accession>
<name>A0A0W8FWZ0_9ZZZZ</name>
<evidence type="ECO:0000313" key="1">
    <source>
        <dbReference type="EMBL" id="KUG25361.1"/>
    </source>
</evidence>
<sequence>MYLVDIKDSDTRFPRICLYGRVSHSDVVKDVIDNVINGSNNIKTVIVDLSGAESICEECFFVLVDLAALHKIKFIGYSLFLEDELKRYGLIK</sequence>
<organism evidence="1">
    <name type="scientific">hydrocarbon metagenome</name>
    <dbReference type="NCBI Taxonomy" id="938273"/>
    <lineage>
        <taxon>unclassified sequences</taxon>
        <taxon>metagenomes</taxon>
        <taxon>ecological metagenomes</taxon>
    </lineage>
</organism>
<dbReference type="AlphaFoldDB" id="A0A0W8FWZ0"/>
<evidence type="ECO:0008006" key="2">
    <source>
        <dbReference type="Google" id="ProtNLM"/>
    </source>
</evidence>
<comment type="caution">
    <text evidence="1">The sequence shown here is derived from an EMBL/GenBank/DDBJ whole genome shotgun (WGS) entry which is preliminary data.</text>
</comment>
<dbReference type="EMBL" id="LNQE01000704">
    <property type="protein sequence ID" value="KUG25361.1"/>
    <property type="molecule type" value="Genomic_DNA"/>
</dbReference>
<reference evidence="1" key="1">
    <citation type="journal article" date="2015" name="Proc. Natl. Acad. Sci. U.S.A.">
        <title>Networks of energetic and metabolic interactions define dynamics in microbial communities.</title>
        <authorList>
            <person name="Embree M."/>
            <person name="Liu J.K."/>
            <person name="Al-Bassam M.M."/>
            <person name="Zengler K."/>
        </authorList>
    </citation>
    <scope>NUCLEOTIDE SEQUENCE</scope>
</reference>
<proteinExistence type="predicted"/>
<gene>
    <name evidence="1" type="ORF">ASZ90_004814</name>
</gene>